<evidence type="ECO:0000313" key="2">
    <source>
        <dbReference type="EnsemblMetazoa" id="XP_030833191"/>
    </source>
</evidence>
<dbReference type="RefSeq" id="XP_030833191.1">
    <property type="nucleotide sequence ID" value="XM_030977331.1"/>
</dbReference>
<dbReference type="GeneID" id="115920753"/>
<reference evidence="3" key="1">
    <citation type="submission" date="2015-02" db="EMBL/GenBank/DDBJ databases">
        <title>Genome sequencing for Strongylocentrotus purpuratus.</title>
        <authorList>
            <person name="Murali S."/>
            <person name="Liu Y."/>
            <person name="Vee V."/>
            <person name="English A."/>
            <person name="Wang M."/>
            <person name="Skinner E."/>
            <person name="Han Y."/>
            <person name="Muzny D.M."/>
            <person name="Worley K.C."/>
            <person name="Gibbs R.A."/>
        </authorList>
    </citation>
    <scope>NUCLEOTIDE SEQUENCE</scope>
</reference>
<accession>A0A7M7NBM4</accession>
<dbReference type="OMA" id="GTIMEKE"/>
<dbReference type="KEGG" id="spu:115920753"/>
<dbReference type="AlphaFoldDB" id="A0A7M7NBM4"/>
<feature type="region of interest" description="Disordered" evidence="1">
    <location>
        <begin position="1"/>
        <end position="98"/>
    </location>
</feature>
<feature type="compositionally biased region" description="Basic and acidic residues" evidence="1">
    <location>
        <begin position="30"/>
        <end position="40"/>
    </location>
</feature>
<evidence type="ECO:0000256" key="1">
    <source>
        <dbReference type="SAM" id="MobiDB-lite"/>
    </source>
</evidence>
<feature type="compositionally biased region" description="Low complexity" evidence="1">
    <location>
        <begin position="60"/>
        <end position="69"/>
    </location>
</feature>
<dbReference type="Proteomes" id="UP000007110">
    <property type="component" value="Unassembled WGS sequence"/>
</dbReference>
<dbReference type="OrthoDB" id="10537900at2759"/>
<name>A0A7M7NBM4_STRPU</name>
<evidence type="ECO:0000313" key="3">
    <source>
        <dbReference type="Proteomes" id="UP000007110"/>
    </source>
</evidence>
<sequence length="199" mass="21939">MEPSTSQAVAEGQATIEPASSFAGETGTIMEKEVNAKESEGLSDQEESVDNRDGVKNKMAAQEESTSSSAEERADCEEQRARHLVLEHQSGEDDDEDRTKMAAKTNMVACMKPEGEGGERKGQDFPVQFRVQETNFSKGQLKLTLKTMKEGKAVKNKKLKGVAGGSKTNMKAKKGKVTAKKMVKKVRFLAFRSFMKMYM</sequence>
<keyword evidence="3" id="KW-1185">Reference proteome</keyword>
<proteinExistence type="predicted"/>
<organism evidence="2 3">
    <name type="scientific">Strongylocentrotus purpuratus</name>
    <name type="common">Purple sea urchin</name>
    <dbReference type="NCBI Taxonomy" id="7668"/>
    <lineage>
        <taxon>Eukaryota</taxon>
        <taxon>Metazoa</taxon>
        <taxon>Echinodermata</taxon>
        <taxon>Eleutherozoa</taxon>
        <taxon>Echinozoa</taxon>
        <taxon>Echinoidea</taxon>
        <taxon>Euechinoidea</taxon>
        <taxon>Echinacea</taxon>
        <taxon>Camarodonta</taxon>
        <taxon>Echinidea</taxon>
        <taxon>Strongylocentrotidae</taxon>
        <taxon>Strongylocentrotus</taxon>
    </lineage>
</organism>
<feature type="compositionally biased region" description="Basic and acidic residues" evidence="1">
    <location>
        <begin position="70"/>
        <end position="91"/>
    </location>
</feature>
<protein>
    <submittedName>
        <fullName evidence="2">Uncharacterized protein</fullName>
    </submittedName>
</protein>
<dbReference type="EnsemblMetazoa" id="XM_030977331">
    <property type="protein sequence ID" value="XP_030833191"/>
    <property type="gene ID" value="LOC115920753"/>
</dbReference>
<reference evidence="2" key="2">
    <citation type="submission" date="2021-01" db="UniProtKB">
        <authorList>
            <consortium name="EnsemblMetazoa"/>
        </authorList>
    </citation>
    <scope>IDENTIFICATION</scope>
</reference>
<dbReference type="InParanoid" id="A0A7M7NBM4"/>